<feature type="signal peptide" evidence="2">
    <location>
        <begin position="1"/>
        <end position="20"/>
    </location>
</feature>
<dbReference type="OrthoDB" id="8954308at2759"/>
<dbReference type="AlphaFoldDB" id="A0A6P7INS0"/>
<name>A0A6P7INS0_9TELE</name>
<feature type="compositionally biased region" description="Basic residues" evidence="1">
    <location>
        <begin position="407"/>
        <end position="427"/>
    </location>
</feature>
<dbReference type="GeneID" id="114439421"/>
<gene>
    <name evidence="4" type="primary">LOC114439421</name>
</gene>
<feature type="chain" id="PRO_5028109746" evidence="2">
    <location>
        <begin position="21"/>
        <end position="427"/>
    </location>
</feature>
<dbReference type="Proteomes" id="UP000515145">
    <property type="component" value="Chromosome 1"/>
</dbReference>
<evidence type="ECO:0000256" key="2">
    <source>
        <dbReference type="SAM" id="SignalP"/>
    </source>
</evidence>
<dbReference type="InParanoid" id="A0A6P7INS0"/>
<evidence type="ECO:0000256" key="1">
    <source>
        <dbReference type="SAM" id="MobiDB-lite"/>
    </source>
</evidence>
<reference evidence="4" key="1">
    <citation type="submission" date="2025-08" db="UniProtKB">
        <authorList>
            <consortium name="RefSeq"/>
        </authorList>
    </citation>
    <scope>IDENTIFICATION</scope>
</reference>
<feature type="region of interest" description="Disordered" evidence="1">
    <location>
        <begin position="236"/>
        <end position="427"/>
    </location>
</feature>
<keyword evidence="3" id="KW-1185">Reference proteome</keyword>
<dbReference type="Pfam" id="PF18744">
    <property type="entry name" value="SNAD1"/>
    <property type="match status" value="1"/>
</dbReference>
<feature type="compositionally biased region" description="Basic and acidic residues" evidence="1">
    <location>
        <begin position="298"/>
        <end position="406"/>
    </location>
</feature>
<organism evidence="3 4">
    <name type="scientific">Parambassis ranga</name>
    <name type="common">Indian glassy fish</name>
    <dbReference type="NCBI Taxonomy" id="210632"/>
    <lineage>
        <taxon>Eukaryota</taxon>
        <taxon>Metazoa</taxon>
        <taxon>Chordata</taxon>
        <taxon>Craniata</taxon>
        <taxon>Vertebrata</taxon>
        <taxon>Euteleostomi</taxon>
        <taxon>Actinopterygii</taxon>
        <taxon>Neopterygii</taxon>
        <taxon>Teleostei</taxon>
        <taxon>Neoteleostei</taxon>
        <taxon>Acanthomorphata</taxon>
        <taxon>Ovalentaria</taxon>
        <taxon>Ambassidae</taxon>
        <taxon>Parambassis</taxon>
    </lineage>
</organism>
<keyword evidence="2" id="KW-0732">Signal</keyword>
<protein>
    <submittedName>
        <fullName evidence="4">Uncharacterized protein LOC114439421 isoform X1</fullName>
    </submittedName>
</protein>
<feature type="compositionally biased region" description="Basic and acidic residues" evidence="1">
    <location>
        <begin position="252"/>
        <end position="277"/>
    </location>
</feature>
<sequence>MAGLWRTVLLVSLLAPGHLAAVDQNVLSDFTQFITQSYGIPGMYSLAVRIPLSNNQNQNINLQQVLKSDPPERVKDEINKDNVDNVYIGTRVVAAKVLKWEEGAAKAAHAESRVVDHLDHLFRESKNIDDDLVLFYVYASPCVEKCSAEKHPENILKRINHILQWKNYSFVFSKIFKPKNGKINTDQERKDALQKLATYKGEFGSIGLNNIFRCDGERGKMQCVSCSTSGQVTPFCYSDDTQPVPRQNRGWRGRERSRSRSVERPKNRGWRGRERSKSRSVGKSRSRGWGGTRRSRSRSVERPKNRGWGGRERSRSRSVERPKNRGWGGRERSRSRSVERPKNRGWGGRERSRSRSVERPKNRGWGGRERSRSVERPKNTGWRGRERSRSVERPKNTGWRGRERSRSRSVGKSRSRGWGGRKFRAEI</sequence>
<dbReference type="InterPro" id="IPR040958">
    <property type="entry name" value="SNAD1"/>
</dbReference>
<evidence type="ECO:0000313" key="4">
    <source>
        <dbReference type="RefSeq" id="XP_028267148.1"/>
    </source>
</evidence>
<evidence type="ECO:0000313" key="3">
    <source>
        <dbReference type="Proteomes" id="UP000515145"/>
    </source>
</evidence>
<dbReference type="RefSeq" id="XP_028267148.1">
    <property type="nucleotide sequence ID" value="XM_028411347.1"/>
</dbReference>
<accession>A0A6P7INS0</accession>
<proteinExistence type="predicted"/>